<organism evidence="1">
    <name type="scientific">gut metagenome</name>
    <dbReference type="NCBI Taxonomy" id="749906"/>
    <lineage>
        <taxon>unclassified sequences</taxon>
        <taxon>metagenomes</taxon>
        <taxon>organismal metagenomes</taxon>
    </lineage>
</organism>
<dbReference type="AlphaFoldDB" id="J9GE68"/>
<proteinExistence type="predicted"/>
<reference evidence="1" key="1">
    <citation type="journal article" date="2012" name="PLoS ONE">
        <title>Gene sets for utilization of primary and secondary nutrition supplies in the distal gut of endangered iberian lynx.</title>
        <authorList>
            <person name="Alcaide M."/>
            <person name="Messina E."/>
            <person name="Richter M."/>
            <person name="Bargiela R."/>
            <person name="Peplies J."/>
            <person name="Huws S.A."/>
            <person name="Newbold C.J."/>
            <person name="Golyshin P.N."/>
            <person name="Simon M.A."/>
            <person name="Lopez G."/>
            <person name="Yakimov M.M."/>
            <person name="Ferrer M."/>
        </authorList>
    </citation>
    <scope>NUCLEOTIDE SEQUENCE</scope>
</reference>
<feature type="non-terminal residue" evidence="1">
    <location>
        <position position="1"/>
    </location>
</feature>
<protein>
    <submittedName>
        <fullName evidence="1">Uncharacterized protein</fullName>
    </submittedName>
</protein>
<accession>J9GE68</accession>
<name>J9GE68_9ZZZZ</name>
<comment type="caution">
    <text evidence="1">The sequence shown here is derived from an EMBL/GenBank/DDBJ whole genome shotgun (WGS) entry which is preliminary data.</text>
</comment>
<dbReference type="EMBL" id="AMCI01001414">
    <property type="protein sequence ID" value="EJX05627.1"/>
    <property type="molecule type" value="Genomic_DNA"/>
</dbReference>
<sequence length="41" mass="4463">VEVSFKQKSFARFDDVGNAVEVCIYGKSSPDSLLVFIGNPV</sequence>
<gene>
    <name evidence="1" type="ORF">EVA_06264</name>
</gene>
<evidence type="ECO:0000313" key="1">
    <source>
        <dbReference type="EMBL" id="EJX05627.1"/>
    </source>
</evidence>